<proteinExistence type="predicted"/>
<keyword evidence="1" id="KW-0472">Membrane</keyword>
<dbReference type="Proteomes" id="UP001177595">
    <property type="component" value="Plasmid paPv4"/>
</dbReference>
<geneLocation type="plasmid" evidence="2 3">
    <name>paPv4</name>
</geneLocation>
<evidence type="ECO:0000313" key="3">
    <source>
        <dbReference type="Proteomes" id="UP001177595"/>
    </source>
</evidence>
<accession>A0AA95KEZ8</accession>
<gene>
    <name evidence="2" type="ORF">QE210_19655</name>
</gene>
<evidence type="ECO:0000256" key="1">
    <source>
        <dbReference type="SAM" id="Phobius"/>
    </source>
</evidence>
<dbReference type="EMBL" id="CP123508">
    <property type="protein sequence ID" value="WGM03638.1"/>
    <property type="molecule type" value="Genomic_DNA"/>
</dbReference>
<keyword evidence="2" id="KW-0614">Plasmid</keyword>
<feature type="transmembrane region" description="Helical" evidence="1">
    <location>
        <begin position="50"/>
        <end position="72"/>
    </location>
</feature>
<evidence type="ECO:0000313" key="2">
    <source>
        <dbReference type="EMBL" id="WGM03638.1"/>
    </source>
</evidence>
<sequence>MKSNTVTVQHKNNPIPTLVAVNHHAVKTSRRKIGTVNRLKKRVIRLIRRGVVYLPIIFFWLTVFMVAVGQLSVTYPIDPESINLSLDKLGEIFQPIFRYACALTAIICLLQEAMAGFQQPSSGRD</sequence>
<dbReference type="RefSeq" id="WP_280626869.1">
    <property type="nucleotide sequence ID" value="NZ_CP123508.1"/>
</dbReference>
<keyword evidence="1" id="KW-0812">Transmembrane</keyword>
<name>A0AA95KEZ8_9GAMM</name>
<keyword evidence="1" id="KW-1133">Transmembrane helix</keyword>
<organism evidence="2 3">
    <name type="scientific">Arsenophonus nasoniae</name>
    <name type="common">son-killer infecting Nasonia vitripennis</name>
    <dbReference type="NCBI Taxonomy" id="638"/>
    <lineage>
        <taxon>Bacteria</taxon>
        <taxon>Pseudomonadati</taxon>
        <taxon>Pseudomonadota</taxon>
        <taxon>Gammaproteobacteria</taxon>
        <taxon>Enterobacterales</taxon>
        <taxon>Morganellaceae</taxon>
        <taxon>Arsenophonus</taxon>
    </lineage>
</organism>
<reference evidence="2" key="1">
    <citation type="submission" date="2023-04" db="EMBL/GenBank/DDBJ databases">
        <title>Genome dynamics across the evolutionary transition to endosymbiosis.</title>
        <authorList>
            <person name="Siozios S."/>
            <person name="Nadal-Jimenez P."/>
            <person name="Azagi T."/>
            <person name="Sprong H."/>
            <person name="Frost C.L."/>
            <person name="Parratt S.R."/>
            <person name="Taylor G."/>
            <person name="Brettell L."/>
            <person name="Lew K.C."/>
            <person name="Croft L."/>
            <person name="King K.C."/>
            <person name="Brockhurst M.A."/>
            <person name="Hypsa V."/>
            <person name="Novakova E."/>
            <person name="Darby A.C."/>
            <person name="Hurst G.D.D."/>
        </authorList>
    </citation>
    <scope>NUCLEOTIDE SEQUENCE</scope>
    <source>
        <strain evidence="2">APv</strain>
        <plasmid evidence="2">paPv4</plasmid>
    </source>
</reference>
<feature type="transmembrane region" description="Helical" evidence="1">
    <location>
        <begin position="92"/>
        <end position="110"/>
    </location>
</feature>
<dbReference type="AlphaFoldDB" id="A0AA95KEZ8"/>
<protein>
    <submittedName>
        <fullName evidence="2">Uncharacterized protein</fullName>
    </submittedName>
</protein>